<evidence type="ECO:0000256" key="4">
    <source>
        <dbReference type="SAM" id="Phobius"/>
    </source>
</evidence>
<name>A0ABY5E146_9BACT</name>
<dbReference type="Gene3D" id="3.30.565.10">
    <property type="entry name" value="Histidine kinase-like ATPase, C-terminal domain"/>
    <property type="match status" value="1"/>
</dbReference>
<dbReference type="SUPFAM" id="SSF47384">
    <property type="entry name" value="Homodimeric domain of signal transducing histidine kinase"/>
    <property type="match status" value="1"/>
</dbReference>
<dbReference type="PANTHER" id="PTHR35936">
    <property type="entry name" value="MEMBRANE-BOUND LYTIC MUREIN TRANSGLYCOSYLASE F"/>
    <property type="match status" value="1"/>
</dbReference>
<evidence type="ECO:0000256" key="2">
    <source>
        <dbReference type="ARBA" id="ARBA00012438"/>
    </source>
</evidence>
<dbReference type="Gene3D" id="3.40.190.10">
    <property type="entry name" value="Periplasmic binding protein-like II"/>
    <property type="match status" value="6"/>
</dbReference>
<dbReference type="InterPro" id="IPR001638">
    <property type="entry name" value="Solute-binding_3/MltF_N"/>
</dbReference>
<sequence>MIKKLILFFTILVINLYANISVSGLSEKQTLWLKEHPVIVAQNEADYIPINFSKNSIAQGYSIDFMDLLASKLGIKVQYTQGRSWDEYLEMAKKKEIDIVLNVVKTDERQEYLSFTKPYLKSYPFIYSKKDKAINSIEELKGKTLAIPKGYYFESLFTKYYPEVKLLFSKDNLEALKAVSTGQADATVGMASTFEHLINEHFITNVAISAEAKIEGISKYFERIGVRKDWQIFQEILDIAISQVKYEEELYLKEKWKLAFEKKKNKVLKTFTKEELAWIENKKVLKVYNEKDWAPYNYILNDKPMGYSIDYIKKIADELGLELEFVRDISWSSALDKLKANELDLVLNIAKTKKRENDFLYTKNSFLKITNGFVLRRDNQIVDSFEDLDGKKLAIVKDYFVDELIQAKYPNIEVLALKNSTEVVRAVSDGFADIGHGTLGSLQHVMLENYITNLKYIKENESVNSLYIASNKNNEILISLINKVEESLSISQLNEIKKKWFITNEHKNPSFELTSEERIWLSKNEIVLGVDNDYAPMNFLDENKELKGLSVDFIEALEKQIGKKINFHIDTWPKALNKAMNHEIDGIVNINESETRKEKLLFTKPYITIPMGVITKNDFQKHSNLKGFKNKILVVKKQTVEVEYLSKNFPDIKVMIVNNYKDALSLISEEKVDGIFAPLPIILHNIKKYLISDLKVNVIHFNETIGHQKIGVNNNNPVLLSILNKGINQIDIQKRDEIIDKWLKVEYQQNETYTFLWKYLIGALLVILTLAILIFILKMKINKEVEKRLSIQKQKDEYDSILNGSSTMLVLHSGSEMTKVNKAFLNFFDSYENVEDFKKDYVCMFNLFKKVDAQSYISSLNTDANTWVEDLYNKPEKNLKVILSKDGKDEHFLIHVSLVKLDNSDYYLIELINITLEILQSQEIENKNRIITEQSKMVALGEMIGNIAHQWRQPLTIISSISSSYKLKYDMNLEINHEDLVKDMTKITDTSKYLSQTIDDFRNFIKGDKFKDEFNVSSSINKALNIVGTAMANNYINIQTKMKGNLRIESYENELIQCLSNILNNAKDALKDVDEENRVVRVFLEEFEEGVVITIHDNAGGIPDNILKKVFEPYFTTKHESQGTGLGLYMCYKIINESLNGDIKIINEELKVNNEVYLGAKIIIHLPKKLKKED</sequence>
<dbReference type="SUPFAM" id="SSF55874">
    <property type="entry name" value="ATPase domain of HSP90 chaperone/DNA topoisomerase II/histidine kinase"/>
    <property type="match status" value="1"/>
</dbReference>
<dbReference type="InterPro" id="IPR003594">
    <property type="entry name" value="HATPase_dom"/>
</dbReference>
<organism evidence="6 7">
    <name type="scientific">Arcobacter roscoffensis</name>
    <dbReference type="NCBI Taxonomy" id="2961520"/>
    <lineage>
        <taxon>Bacteria</taxon>
        <taxon>Pseudomonadati</taxon>
        <taxon>Campylobacterota</taxon>
        <taxon>Epsilonproteobacteria</taxon>
        <taxon>Campylobacterales</taxon>
        <taxon>Arcobacteraceae</taxon>
        <taxon>Arcobacter</taxon>
    </lineage>
</organism>
<reference evidence="6" key="1">
    <citation type="submission" date="2022-07" db="EMBL/GenBank/DDBJ databases">
        <title>Arcobacter roscoffensis sp. nov., a marine bacterium isolated from coastal seawater collected from Roscoff, France.</title>
        <authorList>
            <person name="Pascual J."/>
            <person name="Lepeaux C."/>
            <person name="Methner A."/>
            <person name="Overmann J."/>
        </authorList>
    </citation>
    <scope>NUCLEOTIDE SEQUENCE</scope>
    <source>
        <strain evidence="6">ARW1-2F2</strain>
    </source>
</reference>
<dbReference type="InterPro" id="IPR005467">
    <property type="entry name" value="His_kinase_dom"/>
</dbReference>
<dbReference type="Pfam" id="PF00497">
    <property type="entry name" value="SBP_bac_3"/>
    <property type="match status" value="3"/>
</dbReference>
<feature type="domain" description="Histidine kinase" evidence="5">
    <location>
        <begin position="946"/>
        <end position="1170"/>
    </location>
</feature>
<dbReference type="SMART" id="SM00387">
    <property type="entry name" value="HATPase_c"/>
    <property type="match status" value="1"/>
</dbReference>
<dbReference type="InterPro" id="IPR036097">
    <property type="entry name" value="HisK_dim/P_sf"/>
</dbReference>
<keyword evidence="4" id="KW-0812">Transmembrane</keyword>
<evidence type="ECO:0000259" key="5">
    <source>
        <dbReference type="PROSITE" id="PS50109"/>
    </source>
</evidence>
<evidence type="ECO:0000256" key="3">
    <source>
        <dbReference type="ARBA" id="ARBA00022729"/>
    </source>
</evidence>
<dbReference type="SUPFAM" id="SSF53850">
    <property type="entry name" value="Periplasmic binding protein-like II"/>
    <property type="match status" value="3"/>
</dbReference>
<feature type="transmembrane region" description="Helical" evidence="4">
    <location>
        <begin position="756"/>
        <end position="777"/>
    </location>
</feature>
<keyword evidence="4" id="KW-0472">Membrane</keyword>
<evidence type="ECO:0000313" key="7">
    <source>
        <dbReference type="Proteomes" id="UP001060012"/>
    </source>
</evidence>
<keyword evidence="3" id="KW-0732">Signal</keyword>
<gene>
    <name evidence="6" type="ORF">NJU99_11780</name>
</gene>
<dbReference type="EC" id="2.7.13.3" evidence="2"/>
<dbReference type="CDD" id="cd01007">
    <property type="entry name" value="PBP2_BvgS_HisK_like"/>
    <property type="match status" value="3"/>
</dbReference>
<protein>
    <recommendedName>
        <fullName evidence="2">histidine kinase</fullName>
        <ecNumber evidence="2">2.7.13.3</ecNumber>
    </recommendedName>
</protein>
<dbReference type="EMBL" id="CP100595">
    <property type="protein sequence ID" value="UTJ05924.1"/>
    <property type="molecule type" value="Genomic_DNA"/>
</dbReference>
<dbReference type="RefSeq" id="WP_254576105.1">
    <property type="nucleotide sequence ID" value="NZ_CP100595.1"/>
</dbReference>
<proteinExistence type="predicted"/>
<dbReference type="Gene3D" id="1.10.287.130">
    <property type="match status" value="1"/>
</dbReference>
<evidence type="ECO:0000313" key="6">
    <source>
        <dbReference type="EMBL" id="UTJ05924.1"/>
    </source>
</evidence>
<keyword evidence="7" id="KW-1185">Reference proteome</keyword>
<dbReference type="PRINTS" id="PR00344">
    <property type="entry name" value="BCTRLSENSOR"/>
</dbReference>
<dbReference type="SMART" id="SM00062">
    <property type="entry name" value="PBPb"/>
    <property type="match status" value="3"/>
</dbReference>
<dbReference type="InterPro" id="IPR004358">
    <property type="entry name" value="Sig_transdc_His_kin-like_C"/>
</dbReference>
<dbReference type="Pfam" id="PF02518">
    <property type="entry name" value="HATPase_c"/>
    <property type="match status" value="1"/>
</dbReference>
<accession>A0ABY5E146</accession>
<dbReference type="PROSITE" id="PS50109">
    <property type="entry name" value="HIS_KIN"/>
    <property type="match status" value="1"/>
</dbReference>
<dbReference type="InterPro" id="IPR036890">
    <property type="entry name" value="HATPase_C_sf"/>
</dbReference>
<dbReference type="Proteomes" id="UP001060012">
    <property type="component" value="Chromosome"/>
</dbReference>
<keyword evidence="4" id="KW-1133">Transmembrane helix</keyword>
<comment type="catalytic activity">
    <reaction evidence="1">
        <text>ATP + protein L-histidine = ADP + protein N-phospho-L-histidine.</text>
        <dbReference type="EC" id="2.7.13.3"/>
    </reaction>
</comment>
<evidence type="ECO:0000256" key="1">
    <source>
        <dbReference type="ARBA" id="ARBA00000085"/>
    </source>
</evidence>